<dbReference type="Proteomes" id="UP001217089">
    <property type="component" value="Unassembled WGS sequence"/>
</dbReference>
<evidence type="ECO:0000313" key="1">
    <source>
        <dbReference type="EMBL" id="KAJ8311100.1"/>
    </source>
</evidence>
<proteinExistence type="predicted"/>
<sequence length="159" mass="18474">MNEFAKYSSCKDFVTPFTHLVKKYCFNLPITNGSGINKNWMELHVDASLSFCIYLKATKIQLQLKQTNKQMAIRFEILPDKNIMFITNDLYNSVFLIKLSTSPSRNLFTTKPLSLCTFRLAFFFQKHNICDTGMAVVPLNLTDRDHYRPILLIDQFLCV</sequence>
<keyword evidence="2" id="KW-1185">Reference proteome</keyword>
<name>A0ABQ9F6C3_TEGGR</name>
<comment type="caution">
    <text evidence="1">The sequence shown here is derived from an EMBL/GenBank/DDBJ whole genome shotgun (WGS) entry which is preliminary data.</text>
</comment>
<evidence type="ECO:0000313" key="2">
    <source>
        <dbReference type="Proteomes" id="UP001217089"/>
    </source>
</evidence>
<accession>A0ABQ9F6C3</accession>
<organism evidence="1 2">
    <name type="scientific">Tegillarca granosa</name>
    <name type="common">Malaysian cockle</name>
    <name type="synonym">Anadara granosa</name>
    <dbReference type="NCBI Taxonomy" id="220873"/>
    <lineage>
        <taxon>Eukaryota</taxon>
        <taxon>Metazoa</taxon>
        <taxon>Spiralia</taxon>
        <taxon>Lophotrochozoa</taxon>
        <taxon>Mollusca</taxon>
        <taxon>Bivalvia</taxon>
        <taxon>Autobranchia</taxon>
        <taxon>Pteriomorphia</taxon>
        <taxon>Arcoida</taxon>
        <taxon>Arcoidea</taxon>
        <taxon>Arcidae</taxon>
        <taxon>Tegillarca</taxon>
    </lineage>
</organism>
<gene>
    <name evidence="1" type="ORF">KUTeg_011350</name>
</gene>
<reference evidence="1 2" key="1">
    <citation type="submission" date="2022-12" db="EMBL/GenBank/DDBJ databases">
        <title>Chromosome-level genome of Tegillarca granosa.</title>
        <authorList>
            <person name="Kim J."/>
        </authorList>
    </citation>
    <scope>NUCLEOTIDE SEQUENCE [LARGE SCALE GENOMIC DNA]</scope>
    <source>
        <strain evidence="1">Teg-2019</strain>
        <tissue evidence="1">Adductor muscle</tissue>
    </source>
</reference>
<dbReference type="EMBL" id="JARBDR010000579">
    <property type="protein sequence ID" value="KAJ8311100.1"/>
    <property type="molecule type" value="Genomic_DNA"/>
</dbReference>
<protein>
    <submittedName>
        <fullName evidence="1">Uncharacterized protein</fullName>
    </submittedName>
</protein>